<dbReference type="PANTHER" id="PTHR32170">
    <property type="entry name" value="PROTEASOME ACTIVATOR COMPLEX SUBUNIT 4"/>
    <property type="match status" value="1"/>
</dbReference>
<keyword evidence="2" id="KW-0647">Proteasome</keyword>
<dbReference type="AlphaFoldDB" id="A0ABD2Q949"/>
<dbReference type="EMBL" id="JBJKFK010000623">
    <property type="protein sequence ID" value="KAL3316008.1"/>
    <property type="molecule type" value="Genomic_DNA"/>
</dbReference>
<feature type="domain" description="Proteasome activator complex subunit 4 C-terminal" evidence="1">
    <location>
        <begin position="502"/>
        <end position="585"/>
    </location>
</feature>
<proteinExistence type="predicted"/>
<reference evidence="2 3" key="1">
    <citation type="submission" date="2024-11" db="EMBL/GenBank/DDBJ databases">
        <title>Adaptive evolution of stress response genes in parasites aligns with host niche diversity.</title>
        <authorList>
            <person name="Hahn C."/>
            <person name="Resl P."/>
        </authorList>
    </citation>
    <scope>NUCLEOTIDE SEQUENCE [LARGE SCALE GENOMIC DNA]</scope>
    <source>
        <strain evidence="2">EGGRZ-B1_66</strain>
        <tissue evidence="2">Body</tissue>
    </source>
</reference>
<comment type="caution">
    <text evidence="2">The sequence shown here is derived from an EMBL/GenBank/DDBJ whole genome shotgun (WGS) entry which is preliminary data.</text>
</comment>
<dbReference type="InterPro" id="IPR021843">
    <property type="entry name" value="PSME4_C"/>
</dbReference>
<protein>
    <submittedName>
        <fullName evidence="2">Proteasome activator complex subunit 4</fullName>
    </submittedName>
</protein>
<organism evidence="2 3">
    <name type="scientific">Cichlidogyrus casuarinus</name>
    <dbReference type="NCBI Taxonomy" id="1844966"/>
    <lineage>
        <taxon>Eukaryota</taxon>
        <taxon>Metazoa</taxon>
        <taxon>Spiralia</taxon>
        <taxon>Lophotrochozoa</taxon>
        <taxon>Platyhelminthes</taxon>
        <taxon>Monogenea</taxon>
        <taxon>Monopisthocotylea</taxon>
        <taxon>Dactylogyridea</taxon>
        <taxon>Ancyrocephalidae</taxon>
        <taxon>Cichlidogyrus</taxon>
    </lineage>
</organism>
<dbReference type="Proteomes" id="UP001626550">
    <property type="component" value="Unassembled WGS sequence"/>
</dbReference>
<dbReference type="Pfam" id="PF11919">
    <property type="entry name" value="PSME4_C"/>
    <property type="match status" value="1"/>
</dbReference>
<keyword evidence="3" id="KW-1185">Reference proteome</keyword>
<dbReference type="PANTHER" id="PTHR32170:SF3">
    <property type="entry name" value="PROTEASOME ACTIVATOR COMPLEX SUBUNIT 4"/>
    <property type="match status" value="1"/>
</dbReference>
<evidence type="ECO:0000259" key="1">
    <source>
        <dbReference type="Pfam" id="PF11919"/>
    </source>
</evidence>
<name>A0ABD2Q949_9PLAT</name>
<evidence type="ECO:0000313" key="2">
    <source>
        <dbReference type="EMBL" id="KAL3316008.1"/>
    </source>
</evidence>
<dbReference type="InterPro" id="IPR035309">
    <property type="entry name" value="PSME4"/>
</dbReference>
<dbReference type="GO" id="GO:0000502">
    <property type="term" value="C:proteasome complex"/>
    <property type="evidence" value="ECO:0007669"/>
    <property type="project" value="UniProtKB-KW"/>
</dbReference>
<accession>A0ABD2Q949</accession>
<gene>
    <name evidence="2" type="primary">PSME4</name>
    <name evidence="2" type="ORF">Ciccas_005351</name>
</gene>
<sequence>MSLNKISEIGGPRNRLGHSFTKLLRKEAENCIVPLYAFARMALPMASEVLNAQKGCVVGSKDCSLQDPCPCCILHTHIPPRHRQIFLCKIQLSVLQLGRCFCIPLAIDFAEHDFGGHFFETLYDHPSSWFRSLIDRACHAYILAEPSQLRLREWTPSFLHVGPRKLPAKEYNQGLIVQKQAQTLQDHDFGTTADLHSRSLAGPRFLFEKILPQFLTGCRQIFALAKINMSAETRELFSKLGTDQDLSVPQGKKDLWLAANRLRLIISSLHYCFSNCLPWLATSGDFAKGHSFDIQGQSIKSPAEILRLISPIIADLMVDENLVKLLLMSENADNLRSSLTALTIPALAGFFSSFFVPLTPYTFDHELFGTASRENMVRAHRLILDSIDIFLANASWRLRAVGVVLLKTYTYMHVTYVWETREKAKPEEFDLKMESRKRFFEMFLDETNDVRDIALRGCSDLTQNGYYQDLDEVAQDLLKMSKGEEPRLPELLGIKKEKRSQCSMYGMCSLVLGNPYTVPSHIPQLISTLVQNYTGESCTWREIVRLTLASFKRTHQDNWETHATKFTATQLDDLQSAVLSPSNYV</sequence>
<evidence type="ECO:0000313" key="3">
    <source>
        <dbReference type="Proteomes" id="UP001626550"/>
    </source>
</evidence>